<proteinExistence type="predicted"/>
<reference evidence="1" key="1">
    <citation type="submission" date="2018-02" db="EMBL/GenBank/DDBJ databases">
        <title>Rhizophora mucronata_Transcriptome.</title>
        <authorList>
            <person name="Meera S.P."/>
            <person name="Sreeshan A."/>
            <person name="Augustine A."/>
        </authorList>
    </citation>
    <scope>NUCLEOTIDE SEQUENCE</scope>
    <source>
        <tissue evidence="1">Leaf</tissue>
    </source>
</reference>
<dbReference type="EMBL" id="GGEC01073125">
    <property type="protein sequence ID" value="MBX53609.1"/>
    <property type="molecule type" value="Transcribed_RNA"/>
</dbReference>
<protein>
    <submittedName>
        <fullName evidence="1">Uncharacterized protein</fullName>
    </submittedName>
</protein>
<accession>A0A2P2PG06</accession>
<dbReference type="AlphaFoldDB" id="A0A2P2PG06"/>
<evidence type="ECO:0000313" key="1">
    <source>
        <dbReference type="EMBL" id="MBX53609.1"/>
    </source>
</evidence>
<name>A0A2P2PG06_RHIMU</name>
<sequence>MSNGKTRLETLPQKNIATKLLDTKIRGKN</sequence>
<organism evidence="1">
    <name type="scientific">Rhizophora mucronata</name>
    <name type="common">Asiatic mangrove</name>
    <dbReference type="NCBI Taxonomy" id="61149"/>
    <lineage>
        <taxon>Eukaryota</taxon>
        <taxon>Viridiplantae</taxon>
        <taxon>Streptophyta</taxon>
        <taxon>Embryophyta</taxon>
        <taxon>Tracheophyta</taxon>
        <taxon>Spermatophyta</taxon>
        <taxon>Magnoliopsida</taxon>
        <taxon>eudicotyledons</taxon>
        <taxon>Gunneridae</taxon>
        <taxon>Pentapetalae</taxon>
        <taxon>rosids</taxon>
        <taxon>fabids</taxon>
        <taxon>Malpighiales</taxon>
        <taxon>Rhizophoraceae</taxon>
        <taxon>Rhizophora</taxon>
    </lineage>
</organism>